<protein>
    <recommendedName>
        <fullName evidence="3">Glycosyl transferase family 1</fullName>
    </recommendedName>
</protein>
<name>A0ABY7YQE3_9HYPH</name>
<reference evidence="1 2" key="1">
    <citation type="submission" date="2023-02" db="EMBL/GenBank/DDBJ databases">
        <title>Devosia algicola sp. nov., isolated from the phycosphere of marine algae.</title>
        <authorList>
            <person name="Kim J.M."/>
            <person name="Lee J.K."/>
            <person name="Choi B.J."/>
            <person name="Bayburt H."/>
            <person name="Jeon C.O."/>
        </authorList>
    </citation>
    <scope>NUCLEOTIDE SEQUENCE [LARGE SCALE GENOMIC DNA]</scope>
    <source>
        <strain evidence="1 2">G20-9</strain>
    </source>
</reference>
<gene>
    <name evidence="1" type="ORF">PSQ19_05500</name>
</gene>
<dbReference type="Proteomes" id="UP001220530">
    <property type="component" value="Chromosome"/>
</dbReference>
<evidence type="ECO:0000313" key="1">
    <source>
        <dbReference type="EMBL" id="WDR03545.1"/>
    </source>
</evidence>
<sequence length="217" mass="23724">MKTRYFGTAQARGQNPALVPNPEQGPLRIGWFGALRCARSLKALGQLSDAMDGGIEVVLRGRPAVTEFDDFHREVDARSYMRFEGGYRNPDDLVAIYQGVHLVWAIDFFEAGQNSMWLLPNRLYEGCLHGAIPVALAGTETAAFIERLGIGIVLPDIEPQTLRTVLGDLAQERLAKLAGAVQTLQPSHFAVAADECRTLVEKLAELVVPTHPMTDAA</sequence>
<organism evidence="1 2">
    <name type="scientific">Devosia algicola</name>
    <dbReference type="NCBI Taxonomy" id="3026418"/>
    <lineage>
        <taxon>Bacteria</taxon>
        <taxon>Pseudomonadati</taxon>
        <taxon>Pseudomonadota</taxon>
        <taxon>Alphaproteobacteria</taxon>
        <taxon>Hyphomicrobiales</taxon>
        <taxon>Devosiaceae</taxon>
        <taxon>Devosia</taxon>
    </lineage>
</organism>
<keyword evidence="2" id="KW-1185">Reference proteome</keyword>
<evidence type="ECO:0000313" key="2">
    <source>
        <dbReference type="Proteomes" id="UP001220530"/>
    </source>
</evidence>
<dbReference type="EMBL" id="CP118246">
    <property type="protein sequence ID" value="WDR03545.1"/>
    <property type="molecule type" value="Genomic_DNA"/>
</dbReference>
<evidence type="ECO:0008006" key="3">
    <source>
        <dbReference type="Google" id="ProtNLM"/>
    </source>
</evidence>
<accession>A0ABY7YQE3</accession>
<dbReference type="RefSeq" id="WP_282219937.1">
    <property type="nucleotide sequence ID" value="NZ_CP118246.1"/>
</dbReference>
<proteinExistence type="predicted"/>